<dbReference type="Gene3D" id="3.60.10.10">
    <property type="entry name" value="Endonuclease/exonuclease/phosphatase"/>
    <property type="match status" value="1"/>
</dbReference>
<dbReference type="InterPro" id="IPR036691">
    <property type="entry name" value="Endo/exonu/phosph_ase_sf"/>
</dbReference>
<proteinExistence type="predicted"/>
<protein>
    <recommendedName>
        <fullName evidence="1">Endonuclease/exonuclease/phosphatase domain-containing protein</fullName>
    </recommendedName>
</protein>
<sequence>MKKTIVILSLLLSVLSFGESINIMSFNIRNSKNSTIAADGIHNWPARSNKLVSFLKISNSDIIGFQEDRGGQVLFLSDELPEYGRTGIGRDDGIHYGEHTSIFYKKDKFTVIDNGTFWLSETPEIVASISWDTSRVRIATWVRLQEKKTGKRILVFNTHFDHKGIVSREKSAQLIVKKAKKISHLNDEPILIMGDLNFERNNKNSYETFTNDYNDAKFSTQTPPKGFNYTYNGFGKDKKSEIDYIFVSDNIQVNSYEQLQIIEDGIYLSDHGPIIAKIKLLKN</sequence>
<evidence type="ECO:0000259" key="1">
    <source>
        <dbReference type="Pfam" id="PF03372"/>
    </source>
</evidence>
<comment type="caution">
    <text evidence="2">The sequence shown here is derived from an EMBL/GenBank/DDBJ whole genome shotgun (WGS) entry which is preliminary data.</text>
</comment>
<dbReference type="InterPro" id="IPR050410">
    <property type="entry name" value="CCR4/nocturin_mRNA_transcr"/>
</dbReference>
<accession>A0ABX9KJN1</accession>
<dbReference type="RefSeq" id="WP_114641701.1">
    <property type="nucleotide sequence ID" value="NZ_JAACIO010000007.1"/>
</dbReference>
<gene>
    <name evidence="2" type="ORF">DYH56_04660</name>
</gene>
<name>A0ABX9KJN1_9FUSO</name>
<dbReference type="Proteomes" id="UP000263486">
    <property type="component" value="Unassembled WGS sequence"/>
</dbReference>
<evidence type="ECO:0000313" key="2">
    <source>
        <dbReference type="EMBL" id="REI42017.1"/>
    </source>
</evidence>
<dbReference type="PANTHER" id="PTHR12121:SF36">
    <property type="entry name" value="ENDONUCLEASE_EXONUCLEASE_PHOSPHATASE DOMAIN-CONTAINING PROTEIN"/>
    <property type="match status" value="1"/>
</dbReference>
<dbReference type="EMBL" id="QUAJ01000006">
    <property type="protein sequence ID" value="REI42017.1"/>
    <property type="molecule type" value="Genomic_DNA"/>
</dbReference>
<evidence type="ECO:0000313" key="3">
    <source>
        <dbReference type="Proteomes" id="UP000263486"/>
    </source>
</evidence>
<dbReference type="InterPro" id="IPR005135">
    <property type="entry name" value="Endo/exonuclease/phosphatase"/>
</dbReference>
<dbReference type="Pfam" id="PF03372">
    <property type="entry name" value="Exo_endo_phos"/>
    <property type="match status" value="1"/>
</dbReference>
<feature type="domain" description="Endonuclease/exonuclease/phosphatase" evidence="1">
    <location>
        <begin position="24"/>
        <end position="271"/>
    </location>
</feature>
<organism evidence="2 3">
    <name type="scientific">Psychrilyobacter piezotolerans</name>
    <dbReference type="NCBI Taxonomy" id="2293438"/>
    <lineage>
        <taxon>Bacteria</taxon>
        <taxon>Fusobacteriati</taxon>
        <taxon>Fusobacteriota</taxon>
        <taxon>Fusobacteriia</taxon>
        <taxon>Fusobacteriales</taxon>
        <taxon>Fusobacteriaceae</taxon>
        <taxon>Psychrilyobacter</taxon>
    </lineage>
</organism>
<keyword evidence="3" id="KW-1185">Reference proteome</keyword>
<dbReference type="SUPFAM" id="SSF56219">
    <property type="entry name" value="DNase I-like"/>
    <property type="match status" value="1"/>
</dbReference>
<dbReference type="CDD" id="cd09083">
    <property type="entry name" value="EEP-1"/>
    <property type="match status" value="1"/>
</dbReference>
<reference evidence="2 3" key="1">
    <citation type="submission" date="2018-08" db="EMBL/GenBank/DDBJ databases">
        <title>Draft genome sequence of Psychrilyobacter sp. strain SD5 isolated from Black Sea water.</title>
        <authorList>
            <person name="Yadav S."/>
            <person name="Villanueva L."/>
            <person name="Damste J.S.S."/>
        </authorList>
    </citation>
    <scope>NUCLEOTIDE SEQUENCE [LARGE SCALE GENOMIC DNA]</scope>
    <source>
        <strain evidence="2 3">SD5</strain>
    </source>
</reference>
<dbReference type="PANTHER" id="PTHR12121">
    <property type="entry name" value="CARBON CATABOLITE REPRESSOR PROTEIN 4"/>
    <property type="match status" value="1"/>
</dbReference>